<keyword evidence="2" id="KW-0812">Transmembrane</keyword>
<proteinExistence type="predicted"/>
<evidence type="ECO:0000256" key="1">
    <source>
        <dbReference type="SAM" id="MobiDB-lite"/>
    </source>
</evidence>
<accession>A0A1G2ATE9</accession>
<reference evidence="3 4" key="1">
    <citation type="journal article" date="2016" name="Nat. Commun.">
        <title>Thousands of microbial genomes shed light on interconnected biogeochemical processes in an aquifer system.</title>
        <authorList>
            <person name="Anantharaman K."/>
            <person name="Brown C.T."/>
            <person name="Hug L.A."/>
            <person name="Sharon I."/>
            <person name="Castelle C.J."/>
            <person name="Probst A.J."/>
            <person name="Thomas B.C."/>
            <person name="Singh A."/>
            <person name="Wilkins M.J."/>
            <person name="Karaoz U."/>
            <person name="Brodie E.L."/>
            <person name="Williams K.H."/>
            <person name="Hubbard S.S."/>
            <person name="Banfield J.F."/>
        </authorList>
    </citation>
    <scope>NUCLEOTIDE SEQUENCE [LARGE SCALE GENOMIC DNA]</scope>
</reference>
<evidence type="ECO:0000256" key="2">
    <source>
        <dbReference type="SAM" id="Phobius"/>
    </source>
</evidence>
<sequence>MWYGKFLVVLAILVIAIAVWVFVTVSRSVQKNLSSTFNVDPNAYYAVFLSNEQVYFGKIRTTTHSFLRLEDIYYLQLTQALQQGDTPNDGASKRSEFTLIKLGKEVHGPKDWMNINMQQILFIEELKNDSQIVKNILREKTLEKTPKSNDTPPEDSKENKNSE</sequence>
<protein>
    <submittedName>
        <fullName evidence="3">Uncharacterized protein</fullName>
    </submittedName>
</protein>
<dbReference type="Proteomes" id="UP000177165">
    <property type="component" value="Unassembled WGS sequence"/>
</dbReference>
<comment type="caution">
    <text evidence="3">The sequence shown here is derived from an EMBL/GenBank/DDBJ whole genome shotgun (WGS) entry which is preliminary data.</text>
</comment>
<evidence type="ECO:0000313" key="4">
    <source>
        <dbReference type="Proteomes" id="UP000177165"/>
    </source>
</evidence>
<keyword evidence="2" id="KW-1133">Transmembrane helix</keyword>
<organism evidence="3 4">
    <name type="scientific">Candidatus Kerfeldbacteria bacterium RIFCSPHIGHO2_02_FULL_42_14</name>
    <dbReference type="NCBI Taxonomy" id="1798540"/>
    <lineage>
        <taxon>Bacteria</taxon>
        <taxon>Candidatus Kerfeldiibacteriota</taxon>
    </lineage>
</organism>
<dbReference type="EMBL" id="MHKB01000006">
    <property type="protein sequence ID" value="OGY79799.1"/>
    <property type="molecule type" value="Genomic_DNA"/>
</dbReference>
<gene>
    <name evidence="3" type="ORF">A3B74_03455</name>
</gene>
<dbReference type="AlphaFoldDB" id="A0A1G2ATE9"/>
<feature type="compositionally biased region" description="Basic and acidic residues" evidence="1">
    <location>
        <begin position="154"/>
        <end position="163"/>
    </location>
</feature>
<keyword evidence="2" id="KW-0472">Membrane</keyword>
<name>A0A1G2ATE9_9BACT</name>
<feature type="region of interest" description="Disordered" evidence="1">
    <location>
        <begin position="139"/>
        <end position="163"/>
    </location>
</feature>
<evidence type="ECO:0000313" key="3">
    <source>
        <dbReference type="EMBL" id="OGY79799.1"/>
    </source>
</evidence>
<feature type="transmembrane region" description="Helical" evidence="2">
    <location>
        <begin position="6"/>
        <end position="25"/>
    </location>
</feature>